<organism evidence="3">
    <name type="scientific">mine drainage metagenome</name>
    <dbReference type="NCBI Taxonomy" id="410659"/>
    <lineage>
        <taxon>unclassified sequences</taxon>
        <taxon>metagenomes</taxon>
        <taxon>ecological metagenomes</taxon>
    </lineage>
</organism>
<reference evidence="3" key="1">
    <citation type="submission" date="2016-10" db="EMBL/GenBank/DDBJ databases">
        <title>Sequence of Gallionella enrichment culture.</title>
        <authorList>
            <person name="Poehlein A."/>
            <person name="Muehling M."/>
            <person name="Daniel R."/>
        </authorList>
    </citation>
    <scope>NUCLEOTIDE SEQUENCE</scope>
</reference>
<feature type="transmembrane region" description="Helical" evidence="2">
    <location>
        <begin position="152"/>
        <end position="170"/>
    </location>
</feature>
<sequence length="172" mass="18083">MTDVTGPTGAPQHPASGESASAPQHRSGSGRRRQLSPWEEAVMAEKVRKVELAISLVLRIGVVVSVVIIAAGLVLMFTHHGDYLPLRGPVSYTTLTSTSTPFPHSLAALWHSIAQGDGQGIILLGVLTLILTPVLRVAVGVLSFVYEKDAPMALVTLLVLALLIGSFFLAGA</sequence>
<keyword evidence="2" id="KW-0472">Membrane</keyword>
<dbReference type="AlphaFoldDB" id="A0A1J5QHW8"/>
<feature type="region of interest" description="Disordered" evidence="1">
    <location>
        <begin position="1"/>
        <end position="35"/>
    </location>
</feature>
<dbReference type="InterPro" id="IPR012861">
    <property type="entry name" value="DUF1634"/>
</dbReference>
<feature type="compositionally biased region" description="Polar residues" evidence="1">
    <location>
        <begin position="18"/>
        <end position="27"/>
    </location>
</feature>
<evidence type="ECO:0008006" key="4">
    <source>
        <dbReference type="Google" id="ProtNLM"/>
    </source>
</evidence>
<protein>
    <recommendedName>
        <fullName evidence="4">Membrane protein containing DUF1634</fullName>
    </recommendedName>
</protein>
<accession>A0A1J5QHW8</accession>
<evidence type="ECO:0000256" key="1">
    <source>
        <dbReference type="SAM" id="MobiDB-lite"/>
    </source>
</evidence>
<comment type="caution">
    <text evidence="3">The sequence shown here is derived from an EMBL/GenBank/DDBJ whole genome shotgun (WGS) entry which is preliminary data.</text>
</comment>
<dbReference type="EMBL" id="MLJW01000735">
    <property type="protein sequence ID" value="OIQ83102.1"/>
    <property type="molecule type" value="Genomic_DNA"/>
</dbReference>
<keyword evidence="2" id="KW-0812">Transmembrane</keyword>
<name>A0A1J5QHW8_9ZZZZ</name>
<keyword evidence="2" id="KW-1133">Transmembrane helix</keyword>
<dbReference type="Pfam" id="PF07843">
    <property type="entry name" value="DUF1634"/>
    <property type="match status" value="1"/>
</dbReference>
<gene>
    <name evidence="3" type="ORF">GALL_350970</name>
</gene>
<feature type="transmembrane region" description="Helical" evidence="2">
    <location>
        <begin position="122"/>
        <end position="146"/>
    </location>
</feature>
<feature type="transmembrane region" description="Helical" evidence="2">
    <location>
        <begin position="56"/>
        <end position="78"/>
    </location>
</feature>
<evidence type="ECO:0000256" key="2">
    <source>
        <dbReference type="SAM" id="Phobius"/>
    </source>
</evidence>
<proteinExistence type="predicted"/>
<evidence type="ECO:0000313" key="3">
    <source>
        <dbReference type="EMBL" id="OIQ83102.1"/>
    </source>
</evidence>